<organism evidence="1 2">
    <name type="scientific">Photobacterium ganghwense</name>
    <dbReference type="NCBI Taxonomy" id="320778"/>
    <lineage>
        <taxon>Bacteria</taxon>
        <taxon>Pseudomonadati</taxon>
        <taxon>Pseudomonadota</taxon>
        <taxon>Gammaproteobacteria</taxon>
        <taxon>Vibrionales</taxon>
        <taxon>Vibrionaceae</taxon>
        <taxon>Photobacterium</taxon>
    </lineage>
</organism>
<evidence type="ECO:0008006" key="3">
    <source>
        <dbReference type="Google" id="ProtNLM"/>
    </source>
</evidence>
<evidence type="ECO:0000313" key="1">
    <source>
        <dbReference type="EMBL" id="KLV04597.1"/>
    </source>
</evidence>
<keyword evidence="2" id="KW-1185">Reference proteome</keyword>
<sequence length="149" mass="17318">MVFLSGLAGSGMAGATSLEGGTWRCLRPDTPDNIREWTTYHFNHDGTIHSQEWVQTRQGDEIALDFTMTVDYQLSHNGKQYVLKPVLLQRNIKVDRDNLNPFDADALRDLLGYRIFFEPEFGDENHARFEMRHHITPNQRFILHCSRQI</sequence>
<comment type="caution">
    <text evidence="1">The sequence shown here is derived from an EMBL/GenBank/DDBJ whole genome shotgun (WGS) entry which is preliminary data.</text>
</comment>
<reference evidence="1 2" key="1">
    <citation type="submission" date="2015-05" db="EMBL/GenBank/DDBJ databases">
        <title>Photobacterium galathea sp. nov.</title>
        <authorList>
            <person name="Machado H."/>
            <person name="Gram L."/>
        </authorList>
    </citation>
    <scope>NUCLEOTIDE SEQUENCE [LARGE SCALE GENOMIC DNA]</scope>
    <source>
        <strain evidence="1 2">DSM 22954</strain>
    </source>
</reference>
<accession>A0A0J1JQR4</accession>
<evidence type="ECO:0000313" key="2">
    <source>
        <dbReference type="Proteomes" id="UP000035909"/>
    </source>
</evidence>
<dbReference type="EMBL" id="LDOU01000034">
    <property type="protein sequence ID" value="KLV04597.1"/>
    <property type="molecule type" value="Genomic_DNA"/>
</dbReference>
<dbReference type="Proteomes" id="UP000035909">
    <property type="component" value="Unassembled WGS sequence"/>
</dbReference>
<gene>
    <name evidence="1" type="ORF">ABT57_23665</name>
</gene>
<dbReference type="AlphaFoldDB" id="A0A0J1JQR4"/>
<name>A0A0J1JQR4_9GAMM</name>
<dbReference type="PATRIC" id="fig|320778.3.peg.5060"/>
<proteinExistence type="predicted"/>
<protein>
    <recommendedName>
        <fullName evidence="3">Lipoprotein</fullName>
    </recommendedName>
</protein>